<dbReference type="InterPro" id="IPR019734">
    <property type="entry name" value="TPR_rpt"/>
</dbReference>
<proteinExistence type="predicted"/>
<evidence type="ECO:0000256" key="3">
    <source>
        <dbReference type="PROSITE-ProRule" id="PRU00339"/>
    </source>
</evidence>
<protein>
    <submittedName>
        <fullName evidence="5">Uncharacterized protein</fullName>
    </submittedName>
</protein>
<evidence type="ECO:0000256" key="1">
    <source>
        <dbReference type="ARBA" id="ARBA00022737"/>
    </source>
</evidence>
<dbReference type="Gene3D" id="1.25.40.10">
    <property type="entry name" value="Tetratricopeptide repeat domain"/>
    <property type="match status" value="2"/>
</dbReference>
<dbReference type="PROSITE" id="PS50293">
    <property type="entry name" value="TPR_REGION"/>
    <property type="match status" value="1"/>
</dbReference>
<keyword evidence="2 3" id="KW-0802">TPR repeat</keyword>
<dbReference type="PROSITE" id="PS50005">
    <property type="entry name" value="TPR"/>
    <property type="match status" value="3"/>
</dbReference>
<evidence type="ECO:0000313" key="5">
    <source>
        <dbReference type="EMBL" id="CAD8880248.1"/>
    </source>
</evidence>
<evidence type="ECO:0000256" key="2">
    <source>
        <dbReference type="ARBA" id="ARBA00022803"/>
    </source>
</evidence>
<accession>A0A6U5EQ33</accession>
<dbReference type="SMART" id="SM00028">
    <property type="entry name" value="TPR"/>
    <property type="match status" value="5"/>
</dbReference>
<gene>
    <name evidence="5" type="ORF">CHYS00102_LOCUS7433</name>
    <name evidence="6" type="ORF">CHYS00102_LOCUS7434</name>
</gene>
<name>A0A6U5EQ33_9STRA</name>
<feature type="repeat" description="TPR" evidence="3">
    <location>
        <begin position="39"/>
        <end position="72"/>
    </location>
</feature>
<dbReference type="PANTHER" id="PTHR45641:SF19">
    <property type="entry name" value="NEPHROCYSTIN-3"/>
    <property type="match status" value="1"/>
</dbReference>
<feature type="repeat" description="TPR" evidence="3">
    <location>
        <begin position="164"/>
        <end position="197"/>
    </location>
</feature>
<dbReference type="InterPro" id="IPR011990">
    <property type="entry name" value="TPR-like_helical_dom_sf"/>
</dbReference>
<sequence length="351" mass="39306">MNKMSPRNVDHTGGEMVMLGTGSGDDGIGYISKKDRRTINELTNSGVLYHQRGEYDKAIRYFRKALKLQRSHRGGDHPTVAHTLSNIGSVLFHKGDSDEAMSYLKESLRISKEWCQVNLVVSDTLTNIANIHSVYGAYDDAHVALVECLDVQEELVGDSHPCIADTLFNLGVVQTKLADTDSAIKHFQDALIVARTVMGDSTNVVHILEQISTLQVQRGNYGEGLNYMKEALQILRALLGDDHVNVASCYYNVGLIHQQLGQIKETNHSFLMAADIYKKNGYDENHPSFLAVRQGLRQLEQSERSLILAGKQKKQLVQRRETSSITRRERSSSITRRDRSGLIPRKDKSPT</sequence>
<dbReference type="Pfam" id="PF13424">
    <property type="entry name" value="TPR_12"/>
    <property type="match status" value="3"/>
</dbReference>
<dbReference type="PANTHER" id="PTHR45641">
    <property type="entry name" value="TETRATRICOPEPTIDE REPEAT PROTEIN (AFU_ORTHOLOGUE AFUA_6G03870)"/>
    <property type="match status" value="1"/>
</dbReference>
<keyword evidence="1" id="KW-0677">Repeat</keyword>
<dbReference type="EMBL" id="HBFR01010261">
    <property type="protein sequence ID" value="CAD8880249.1"/>
    <property type="molecule type" value="Transcribed_RNA"/>
</dbReference>
<feature type="repeat" description="TPR" evidence="3">
    <location>
        <begin position="81"/>
        <end position="114"/>
    </location>
</feature>
<feature type="region of interest" description="Disordered" evidence="4">
    <location>
        <begin position="318"/>
        <end position="351"/>
    </location>
</feature>
<dbReference type="EMBL" id="HBFR01010260">
    <property type="protein sequence ID" value="CAD8880248.1"/>
    <property type="molecule type" value="Transcribed_RNA"/>
</dbReference>
<evidence type="ECO:0000313" key="6">
    <source>
        <dbReference type="EMBL" id="CAD8880249.1"/>
    </source>
</evidence>
<dbReference type="SUPFAM" id="SSF48452">
    <property type="entry name" value="TPR-like"/>
    <property type="match status" value="1"/>
</dbReference>
<organism evidence="5">
    <name type="scientific">Corethron hystrix</name>
    <dbReference type="NCBI Taxonomy" id="216773"/>
    <lineage>
        <taxon>Eukaryota</taxon>
        <taxon>Sar</taxon>
        <taxon>Stramenopiles</taxon>
        <taxon>Ochrophyta</taxon>
        <taxon>Bacillariophyta</taxon>
        <taxon>Coscinodiscophyceae</taxon>
        <taxon>Corethrophycidae</taxon>
        <taxon>Corethrales</taxon>
        <taxon>Corethraceae</taxon>
        <taxon>Corethron</taxon>
    </lineage>
</organism>
<evidence type="ECO:0000256" key="4">
    <source>
        <dbReference type="SAM" id="MobiDB-lite"/>
    </source>
</evidence>
<reference evidence="5" key="1">
    <citation type="submission" date="2021-01" db="EMBL/GenBank/DDBJ databases">
        <authorList>
            <person name="Corre E."/>
            <person name="Pelletier E."/>
            <person name="Niang G."/>
            <person name="Scheremetjew M."/>
            <person name="Finn R."/>
            <person name="Kale V."/>
            <person name="Holt S."/>
            <person name="Cochrane G."/>
            <person name="Meng A."/>
            <person name="Brown T."/>
            <person name="Cohen L."/>
        </authorList>
    </citation>
    <scope>NUCLEOTIDE SEQUENCE</scope>
    <source>
        <strain evidence="5">308</strain>
    </source>
</reference>
<dbReference type="AlphaFoldDB" id="A0A6U5EQ33"/>